<dbReference type="AlphaFoldDB" id="A0A7J0FKH1"/>
<comment type="caution">
    <text evidence="1">The sequence shown here is derived from an EMBL/GenBank/DDBJ whole genome shotgun (WGS) entry which is preliminary data.</text>
</comment>
<sequence>MRCAAIVKGDGGSHPGPHVRHVAYPPGRASIPNQSTAKGSYGAPIYRHTIPHQAVQLNQVALPPPRIYVSVDNELGALVQMTDLSLSRSELAAAIAEAEGKEEVEQVVEEEEVEEEVEDKEQVIPGGNLAVADPILAVSSDDEAPAEPEVAREEVEHSFIVGEKVDSSSEVEMPPKLMKVLRSQTSPRK</sequence>
<evidence type="ECO:0000313" key="2">
    <source>
        <dbReference type="Proteomes" id="UP000585474"/>
    </source>
</evidence>
<gene>
    <name evidence="1" type="ORF">Acr_13g0005990</name>
</gene>
<protein>
    <submittedName>
        <fullName evidence="1">Uncharacterized protein</fullName>
    </submittedName>
</protein>
<reference evidence="1 2" key="1">
    <citation type="submission" date="2019-07" db="EMBL/GenBank/DDBJ databases">
        <title>De Novo Assembly of kiwifruit Actinidia rufa.</title>
        <authorList>
            <person name="Sugita-Konishi S."/>
            <person name="Sato K."/>
            <person name="Mori E."/>
            <person name="Abe Y."/>
            <person name="Kisaki G."/>
            <person name="Hamano K."/>
            <person name="Suezawa K."/>
            <person name="Otani M."/>
            <person name="Fukuda T."/>
            <person name="Manabe T."/>
            <person name="Gomi K."/>
            <person name="Tabuchi M."/>
            <person name="Akimitsu K."/>
            <person name="Kataoka I."/>
        </authorList>
    </citation>
    <scope>NUCLEOTIDE SEQUENCE [LARGE SCALE GENOMIC DNA]</scope>
    <source>
        <strain evidence="2">cv. Fuchu</strain>
    </source>
</reference>
<keyword evidence="2" id="KW-1185">Reference proteome</keyword>
<proteinExistence type="predicted"/>
<name>A0A7J0FKH1_9ERIC</name>
<accession>A0A7J0FKH1</accession>
<organism evidence="1 2">
    <name type="scientific">Actinidia rufa</name>
    <dbReference type="NCBI Taxonomy" id="165716"/>
    <lineage>
        <taxon>Eukaryota</taxon>
        <taxon>Viridiplantae</taxon>
        <taxon>Streptophyta</taxon>
        <taxon>Embryophyta</taxon>
        <taxon>Tracheophyta</taxon>
        <taxon>Spermatophyta</taxon>
        <taxon>Magnoliopsida</taxon>
        <taxon>eudicotyledons</taxon>
        <taxon>Gunneridae</taxon>
        <taxon>Pentapetalae</taxon>
        <taxon>asterids</taxon>
        <taxon>Ericales</taxon>
        <taxon>Actinidiaceae</taxon>
        <taxon>Actinidia</taxon>
    </lineage>
</organism>
<dbReference type="Proteomes" id="UP000585474">
    <property type="component" value="Unassembled WGS sequence"/>
</dbReference>
<evidence type="ECO:0000313" key="1">
    <source>
        <dbReference type="EMBL" id="GFY99198.1"/>
    </source>
</evidence>
<dbReference type="EMBL" id="BJWL01000013">
    <property type="protein sequence ID" value="GFY99198.1"/>
    <property type="molecule type" value="Genomic_DNA"/>
</dbReference>